<gene>
    <name evidence="13" type="ORF">Q6348_02780</name>
</gene>
<dbReference type="Gene3D" id="1.10.287.1700">
    <property type="match status" value="1"/>
</dbReference>
<keyword evidence="7" id="KW-1005">Bacterial flagellum biogenesis</keyword>
<keyword evidence="8" id="KW-0653">Protein transport</keyword>
<dbReference type="InterPro" id="IPR012823">
    <property type="entry name" value="Flagell_FliJ"/>
</dbReference>
<proteinExistence type="inferred from homology"/>
<keyword evidence="13" id="KW-0969">Cilium</keyword>
<evidence type="ECO:0000256" key="2">
    <source>
        <dbReference type="ARBA" id="ARBA00010004"/>
    </source>
</evidence>
<feature type="coiled-coil region" evidence="11">
    <location>
        <begin position="13"/>
        <end position="45"/>
    </location>
</feature>
<evidence type="ECO:0000256" key="8">
    <source>
        <dbReference type="ARBA" id="ARBA00022927"/>
    </source>
</evidence>
<accession>A0ABT9D7C6</accession>
<keyword evidence="10" id="KW-1006">Bacterial flagellum protein export</keyword>
<organism evidence="13 14">
    <name type="scientific">Actinotalea lenta</name>
    <dbReference type="NCBI Taxonomy" id="3064654"/>
    <lineage>
        <taxon>Bacteria</taxon>
        <taxon>Bacillati</taxon>
        <taxon>Actinomycetota</taxon>
        <taxon>Actinomycetes</taxon>
        <taxon>Micrococcales</taxon>
        <taxon>Cellulomonadaceae</taxon>
        <taxon>Actinotalea</taxon>
    </lineage>
</organism>
<evidence type="ECO:0000256" key="9">
    <source>
        <dbReference type="ARBA" id="ARBA00023136"/>
    </source>
</evidence>
<keyword evidence="5" id="KW-1003">Cell membrane</keyword>
<keyword evidence="9" id="KW-0472">Membrane</keyword>
<dbReference type="InterPro" id="IPR053716">
    <property type="entry name" value="Flag_assembly_chemotaxis_eff"/>
</dbReference>
<dbReference type="Proteomes" id="UP001232536">
    <property type="component" value="Unassembled WGS sequence"/>
</dbReference>
<evidence type="ECO:0000256" key="11">
    <source>
        <dbReference type="SAM" id="Coils"/>
    </source>
</evidence>
<name>A0ABT9D7C6_9CELL</name>
<comment type="caution">
    <text evidence="13">The sequence shown here is derived from an EMBL/GenBank/DDBJ whole genome shotgun (WGS) entry which is preliminary data.</text>
</comment>
<evidence type="ECO:0000256" key="12">
    <source>
        <dbReference type="SAM" id="MobiDB-lite"/>
    </source>
</evidence>
<comment type="similarity">
    <text evidence="2">Belongs to the FliJ family.</text>
</comment>
<evidence type="ECO:0000256" key="5">
    <source>
        <dbReference type="ARBA" id="ARBA00022475"/>
    </source>
</evidence>
<evidence type="ECO:0000256" key="1">
    <source>
        <dbReference type="ARBA" id="ARBA00004413"/>
    </source>
</evidence>
<protein>
    <recommendedName>
        <fullName evidence="3">Flagellar FliJ protein</fullName>
    </recommendedName>
</protein>
<dbReference type="RefSeq" id="WP_304599810.1">
    <property type="nucleotide sequence ID" value="NZ_JAUQYO010000002.1"/>
</dbReference>
<evidence type="ECO:0000256" key="3">
    <source>
        <dbReference type="ARBA" id="ARBA00020392"/>
    </source>
</evidence>
<dbReference type="EMBL" id="JAUQYP010000001">
    <property type="protein sequence ID" value="MDO8106119.1"/>
    <property type="molecule type" value="Genomic_DNA"/>
</dbReference>
<keyword evidence="6" id="KW-0145">Chemotaxis</keyword>
<keyword evidence="11" id="KW-0175">Coiled coil</keyword>
<keyword evidence="14" id="KW-1185">Reference proteome</keyword>
<comment type="subcellular location">
    <subcellularLocation>
        <location evidence="1">Cell membrane</location>
        <topology evidence="1">Peripheral membrane protein</topology>
        <orientation evidence="1">Cytoplasmic side</orientation>
    </subcellularLocation>
</comment>
<evidence type="ECO:0000313" key="13">
    <source>
        <dbReference type="EMBL" id="MDO8106119.1"/>
    </source>
</evidence>
<sequence length="146" mass="16358">MQRRFRLAGLLRLRRLQEEQAAADLARANASARQAEEERDELGSLMAGTVFPRHGDELVWRSAVAARAALVGLVDEATVALDVASRRAELAADAWTVSRTKVSMLDKLAERHEELVRADDERVEQQALDEAAARRRPDDLTDQEDR</sequence>
<keyword evidence="4" id="KW-0813">Transport</keyword>
<keyword evidence="13" id="KW-0282">Flagellum</keyword>
<reference evidence="13 14" key="1">
    <citation type="submission" date="2023-07" db="EMBL/GenBank/DDBJ databases">
        <title>Description of novel actinomycetes strains, isolated from tidal flat sediment.</title>
        <authorList>
            <person name="Lu C."/>
        </authorList>
    </citation>
    <scope>NUCLEOTIDE SEQUENCE [LARGE SCALE GENOMIC DNA]</scope>
    <source>
        <strain evidence="13 14">SYSU T00b441</strain>
    </source>
</reference>
<evidence type="ECO:0000256" key="10">
    <source>
        <dbReference type="ARBA" id="ARBA00023225"/>
    </source>
</evidence>
<evidence type="ECO:0000256" key="6">
    <source>
        <dbReference type="ARBA" id="ARBA00022500"/>
    </source>
</evidence>
<feature type="region of interest" description="Disordered" evidence="12">
    <location>
        <begin position="117"/>
        <end position="146"/>
    </location>
</feature>
<evidence type="ECO:0000256" key="7">
    <source>
        <dbReference type="ARBA" id="ARBA00022795"/>
    </source>
</evidence>
<dbReference type="Pfam" id="PF02050">
    <property type="entry name" value="FliJ"/>
    <property type="match status" value="1"/>
</dbReference>
<keyword evidence="13" id="KW-0966">Cell projection</keyword>
<evidence type="ECO:0000256" key="4">
    <source>
        <dbReference type="ARBA" id="ARBA00022448"/>
    </source>
</evidence>
<evidence type="ECO:0000313" key="14">
    <source>
        <dbReference type="Proteomes" id="UP001232536"/>
    </source>
</evidence>